<proteinExistence type="predicted"/>
<sequence length="49" mass="5548">MISVRNKNGINTLHAEIVSELKNMLDDNNVLVTSFRMANLLILDNMMLS</sequence>
<evidence type="ECO:0000313" key="2">
    <source>
        <dbReference type="Proteomes" id="UP001190926"/>
    </source>
</evidence>
<protein>
    <submittedName>
        <fullName evidence="1">Uncharacterized protein</fullName>
    </submittedName>
</protein>
<evidence type="ECO:0000313" key="1">
    <source>
        <dbReference type="EMBL" id="KAH6836105.1"/>
    </source>
</evidence>
<dbReference type="EMBL" id="SDAM02000026">
    <property type="protein sequence ID" value="KAH6836105.1"/>
    <property type="molecule type" value="Genomic_DNA"/>
</dbReference>
<accession>A0AAD4JLK4</accession>
<keyword evidence="2" id="KW-1185">Reference proteome</keyword>
<dbReference type="AlphaFoldDB" id="A0AAD4JLK4"/>
<name>A0AAD4JLK4_PERFH</name>
<gene>
    <name evidence="1" type="ORF">C2S53_002085</name>
</gene>
<organism evidence="1 2">
    <name type="scientific">Perilla frutescens var. hirtella</name>
    <name type="common">Perilla citriodora</name>
    <name type="synonym">Perilla setoyensis</name>
    <dbReference type="NCBI Taxonomy" id="608512"/>
    <lineage>
        <taxon>Eukaryota</taxon>
        <taxon>Viridiplantae</taxon>
        <taxon>Streptophyta</taxon>
        <taxon>Embryophyta</taxon>
        <taxon>Tracheophyta</taxon>
        <taxon>Spermatophyta</taxon>
        <taxon>Magnoliopsida</taxon>
        <taxon>eudicotyledons</taxon>
        <taxon>Gunneridae</taxon>
        <taxon>Pentapetalae</taxon>
        <taxon>asterids</taxon>
        <taxon>lamiids</taxon>
        <taxon>Lamiales</taxon>
        <taxon>Lamiaceae</taxon>
        <taxon>Nepetoideae</taxon>
        <taxon>Elsholtzieae</taxon>
        <taxon>Perilla</taxon>
    </lineage>
</organism>
<comment type="caution">
    <text evidence="1">The sequence shown here is derived from an EMBL/GenBank/DDBJ whole genome shotgun (WGS) entry which is preliminary data.</text>
</comment>
<reference evidence="1 2" key="1">
    <citation type="journal article" date="2021" name="Nat. Commun.">
        <title>Incipient diploidization of the medicinal plant Perilla within 10,000 years.</title>
        <authorList>
            <person name="Zhang Y."/>
            <person name="Shen Q."/>
            <person name="Leng L."/>
            <person name="Zhang D."/>
            <person name="Chen S."/>
            <person name="Shi Y."/>
            <person name="Ning Z."/>
            <person name="Chen S."/>
        </authorList>
    </citation>
    <scope>NUCLEOTIDE SEQUENCE [LARGE SCALE GENOMIC DNA]</scope>
    <source>
        <strain evidence="2">cv. PC099</strain>
    </source>
</reference>
<dbReference type="Proteomes" id="UP001190926">
    <property type="component" value="Unassembled WGS sequence"/>
</dbReference>